<dbReference type="EMBL" id="CP003057">
    <property type="protein sequence ID" value="AEQ96084.1"/>
    <property type="molecule type" value="Genomic_DNA"/>
</dbReference>
<dbReference type="HOGENOM" id="CLU_3298676_0_0_6"/>
<evidence type="ECO:0000313" key="2">
    <source>
        <dbReference type="Proteomes" id="UP000008851"/>
    </source>
</evidence>
<protein>
    <submittedName>
        <fullName evidence="1">Uncharacterized protein</fullName>
    </submittedName>
</protein>
<accession>G7TBL3</accession>
<sequence length="40" mass="4595">MEGVEQQLGVEGRWPSPRLQWLRQTHSMHVAVGRQAALVR</sequence>
<organism evidence="1 2">
    <name type="scientific">Xanthomonas oryzae pv. oryzicola (strain BLS256)</name>
    <dbReference type="NCBI Taxonomy" id="383407"/>
    <lineage>
        <taxon>Bacteria</taxon>
        <taxon>Pseudomonadati</taxon>
        <taxon>Pseudomonadota</taxon>
        <taxon>Gammaproteobacteria</taxon>
        <taxon>Lysobacterales</taxon>
        <taxon>Lysobacteraceae</taxon>
        <taxon>Xanthomonas</taxon>
    </lineage>
</organism>
<gene>
    <name evidence="1" type="ORF">XOC_1930</name>
</gene>
<dbReference type="AlphaFoldDB" id="G7TBL3"/>
<evidence type="ECO:0000313" key="1">
    <source>
        <dbReference type="EMBL" id="AEQ96084.1"/>
    </source>
</evidence>
<name>G7TBL3_XANOB</name>
<dbReference type="Proteomes" id="UP000008851">
    <property type="component" value="Chromosome"/>
</dbReference>
<proteinExistence type="predicted"/>
<dbReference type="KEGG" id="xor:XOC_1930"/>
<reference evidence="1 2" key="1">
    <citation type="journal article" date="2011" name="J. Bacteriol.">
        <title>Two new complete genome sequences offer insight into host and tissue specificity of plant pathogenic Xanthomonas spp.</title>
        <authorList>
            <person name="Bogdanove A.J."/>
            <person name="Koebnik R."/>
            <person name="Lu H."/>
            <person name="Furutani A."/>
            <person name="Angiuoli S.V."/>
            <person name="Patil P.B."/>
            <person name="Van Sluys M.A."/>
            <person name="Ryan R.P."/>
            <person name="Meyer D.F."/>
            <person name="Han S.W."/>
            <person name="Aparna G."/>
            <person name="Rajaram M."/>
            <person name="Delcher A.L."/>
            <person name="Phillippy A.M."/>
            <person name="Puiu D."/>
            <person name="Schatz M.C."/>
            <person name="Shumway M."/>
            <person name="Sommer D.D."/>
            <person name="Trapnell C."/>
            <person name="Benahmed F."/>
            <person name="Dimitrov G."/>
            <person name="Madupu R."/>
            <person name="Radune D."/>
            <person name="Sullivan S."/>
            <person name="Jha G."/>
            <person name="Ishihara H."/>
            <person name="Lee S.W."/>
            <person name="Pandey A."/>
            <person name="Sharma V."/>
            <person name="Sriariyanun M."/>
            <person name="Szurek B."/>
            <person name="Vera-Cruz C.M."/>
            <person name="Dorman K.S."/>
            <person name="Ronald P.C."/>
            <person name="Verdier V."/>
            <person name="Dow J.M."/>
            <person name="Sonti R.V."/>
            <person name="Tsuge S."/>
            <person name="Brendel V.P."/>
            <person name="Rabinowicz P.D."/>
            <person name="Leach J.E."/>
            <person name="White F.F."/>
            <person name="Salzberg S.L."/>
        </authorList>
    </citation>
    <scope>NUCLEOTIDE SEQUENCE [LARGE SCALE GENOMIC DNA]</scope>
    <source>
        <strain evidence="1 2">BLS256</strain>
    </source>
</reference>